<evidence type="ECO:0000313" key="4">
    <source>
        <dbReference type="Proteomes" id="UP000319502"/>
    </source>
</evidence>
<feature type="transmembrane region" description="Helical" evidence="1">
    <location>
        <begin position="345"/>
        <end position="365"/>
    </location>
</feature>
<dbReference type="OrthoDB" id="1242806at2"/>
<keyword evidence="1" id="KW-0472">Membrane</keyword>
<proteinExistence type="predicted"/>
<evidence type="ECO:0000313" key="3">
    <source>
        <dbReference type="EMBL" id="TVO53845.1"/>
    </source>
</evidence>
<dbReference type="InterPro" id="IPR000726">
    <property type="entry name" value="Glyco_hydro_19_cat"/>
</dbReference>
<dbReference type="GO" id="GO:0006032">
    <property type="term" value="P:chitin catabolic process"/>
    <property type="evidence" value="ECO:0007669"/>
    <property type="project" value="InterPro"/>
</dbReference>
<feature type="transmembrane region" description="Helical" evidence="1">
    <location>
        <begin position="310"/>
        <end position="333"/>
    </location>
</feature>
<dbReference type="Proteomes" id="UP000319502">
    <property type="component" value="Unassembled WGS sequence"/>
</dbReference>
<gene>
    <name evidence="3" type="ORF">FHP91_13690</name>
</gene>
<feature type="domain" description="Glycoside hydrolase family 19 catalytic" evidence="2">
    <location>
        <begin position="47"/>
        <end position="147"/>
    </location>
</feature>
<organism evidence="3 4">
    <name type="scientific">Denitromonas halophila</name>
    <dbReference type="NCBI Taxonomy" id="1629404"/>
    <lineage>
        <taxon>Bacteria</taxon>
        <taxon>Pseudomonadati</taxon>
        <taxon>Pseudomonadota</taxon>
        <taxon>Betaproteobacteria</taxon>
        <taxon>Rhodocyclales</taxon>
        <taxon>Zoogloeaceae</taxon>
        <taxon>Denitromonas</taxon>
    </lineage>
</organism>
<comment type="caution">
    <text evidence="3">The sequence shown here is derived from an EMBL/GenBank/DDBJ whole genome shotgun (WGS) entry which is preliminary data.</text>
</comment>
<name>A0A557QLR5_9RHOO</name>
<dbReference type="RefSeq" id="WP_144310134.1">
    <property type="nucleotide sequence ID" value="NZ_VMNK01000014.1"/>
</dbReference>
<keyword evidence="4" id="KW-1185">Reference proteome</keyword>
<protein>
    <submittedName>
        <fullName evidence="3">Glycoside hydrolase family 19 protein</fullName>
    </submittedName>
</protein>
<keyword evidence="1" id="KW-1133">Transmembrane helix</keyword>
<dbReference type="PANTHER" id="PTHR34408">
    <property type="entry name" value="FAMILY PROTEIN, PUTATIVE-RELATED"/>
    <property type="match status" value="1"/>
</dbReference>
<keyword evidence="3" id="KW-0378">Hydrolase</keyword>
<dbReference type="InterPro" id="IPR052354">
    <property type="entry name" value="Cell_Wall_Dynamics_Protein"/>
</dbReference>
<dbReference type="EMBL" id="VMNK01000014">
    <property type="protein sequence ID" value="TVO53845.1"/>
    <property type="molecule type" value="Genomic_DNA"/>
</dbReference>
<dbReference type="GO" id="GO:0016998">
    <property type="term" value="P:cell wall macromolecule catabolic process"/>
    <property type="evidence" value="ECO:0007669"/>
    <property type="project" value="InterPro"/>
</dbReference>
<keyword evidence="1" id="KW-0812">Transmembrane</keyword>
<accession>A0A557QLR5</accession>
<dbReference type="Pfam" id="PF00182">
    <property type="entry name" value="Glyco_hydro_19"/>
    <property type="match status" value="1"/>
</dbReference>
<dbReference type="Gene3D" id="1.10.530.10">
    <property type="match status" value="1"/>
</dbReference>
<dbReference type="PANTHER" id="PTHR34408:SF1">
    <property type="entry name" value="GLYCOSYL HYDROLASE FAMILY 19 DOMAIN-CONTAINING PROTEIN HI_1415"/>
    <property type="match status" value="1"/>
</dbReference>
<dbReference type="GO" id="GO:0004568">
    <property type="term" value="F:chitinase activity"/>
    <property type="evidence" value="ECO:0007669"/>
    <property type="project" value="InterPro"/>
</dbReference>
<evidence type="ECO:0000256" key="1">
    <source>
        <dbReference type="SAM" id="Phobius"/>
    </source>
</evidence>
<dbReference type="InterPro" id="IPR023346">
    <property type="entry name" value="Lysozyme-like_dom_sf"/>
</dbReference>
<sequence>MAIDATTPTITPALLVAAVGCTRSAADTYCAPLAATARRYAIDTPARLAAFLAQIGHESGSFRYASELWGPTDAQRRYEGRAELGNIEPGDGSRFRGRGLIQITGRHNYTQLATSLGIDCVAQPELLETPRFAALCAGWYWHTHNLNALADAGQFDTITRRINGGTNGAADRNARHARALAALKQQPAPVVEATPTPVTEIEPMPAFALAALPALIQAAPDLIRIFGGKKSEQNAQAAEVVAKIAMEATSENTAEGAARAIAENPQDADAFRAGVRMQMGDLLMLIEADEKSRTAAMDRNAQLMATDPRWLYIIGGIAVLVVVASYILAGIVITGEGFSNEVKAMVITGVVIGSIGTVLAFLFGSSHGSRVKDSRQ</sequence>
<evidence type="ECO:0000259" key="2">
    <source>
        <dbReference type="Pfam" id="PF00182"/>
    </source>
</evidence>
<dbReference type="SUPFAM" id="SSF53955">
    <property type="entry name" value="Lysozyme-like"/>
    <property type="match status" value="1"/>
</dbReference>
<reference evidence="3 4" key="1">
    <citation type="submission" date="2019-07" db="EMBL/GenBank/DDBJ databases">
        <title>The pathways for chlorine oxyanion respiration interact through the shared metabolite chlorate.</title>
        <authorList>
            <person name="Barnum T.P."/>
            <person name="Cheng Y."/>
            <person name="Hill K.A."/>
            <person name="Lucas L.N."/>
            <person name="Carlson H.K."/>
            <person name="Coates J.D."/>
        </authorList>
    </citation>
    <scope>NUCLEOTIDE SEQUENCE [LARGE SCALE GENOMIC DNA]</scope>
    <source>
        <strain evidence="3 4">SFB-3</strain>
    </source>
</reference>
<dbReference type="AlphaFoldDB" id="A0A557QLR5"/>